<dbReference type="GO" id="GO:0016757">
    <property type="term" value="F:glycosyltransferase activity"/>
    <property type="evidence" value="ECO:0007669"/>
    <property type="project" value="TreeGrafter"/>
</dbReference>
<sequence length="402" mass="42441">MKLLYVTAEVPWPLTSGYLRHFHFLRGLSARHDITHLSLTRRPAVPQEAWPELAPYVDRLQVFGEGAPGASPTARSLRLRRAAGELRRAVAAEMAGGGYDAVLVSGKDTFPVLSAVGDTPLVIDVCDAASIRLAGELAVTSQTRRRAMLRVRLAEIRSIERRIVTKTPHLLFASERDREAVGARSGTIVPNGVDLEYWTRGRASSDRPAIAFSGAMAYRPNDDAAQRLVRGILPLVRASVPDAGVILAGRDPLARLRADAQEAGGVTVTGTVDDLRPHLEEAAVYCAPLRFAAGIQNKLLEALAMELPVVTTPIAAAGLVAGSAAAPVVIAEDDTTLAAAIVDLLADPAQRERRAAAGRAFVVEHFSWPSAVARVDAVLHEAAGRPATASVAASAPGEGAGA</sequence>
<dbReference type="Proteomes" id="UP000321805">
    <property type="component" value="Chromosome"/>
</dbReference>
<keyword evidence="2" id="KW-1185">Reference proteome</keyword>
<dbReference type="PANTHER" id="PTHR12526:SF600">
    <property type="entry name" value="GLYCOSYL TRANSFERASE GROUP 1"/>
    <property type="match status" value="1"/>
</dbReference>
<dbReference type="OrthoDB" id="5142720at2"/>
<accession>A0A5B8U7Q5</accession>
<dbReference type="KEGG" id="bsol:FSW04_17200"/>
<dbReference type="PANTHER" id="PTHR12526">
    <property type="entry name" value="GLYCOSYLTRANSFERASE"/>
    <property type="match status" value="1"/>
</dbReference>
<gene>
    <name evidence="1" type="ORF">FSW04_17200</name>
</gene>
<protein>
    <submittedName>
        <fullName evidence="1">Glycosyltransferase</fullName>
    </submittedName>
</protein>
<name>A0A5B8U7Q5_9ACTN</name>
<reference evidence="1 2" key="1">
    <citation type="journal article" date="2018" name="J. Microbiol.">
        <title>Baekduia soli gen. nov., sp. nov., a novel bacterium isolated from the soil of Baekdu Mountain and proposal of a novel family name, Baekduiaceae fam. nov.</title>
        <authorList>
            <person name="An D.S."/>
            <person name="Siddiqi M.Z."/>
            <person name="Kim K.H."/>
            <person name="Yu H.S."/>
            <person name="Im W.T."/>
        </authorList>
    </citation>
    <scope>NUCLEOTIDE SEQUENCE [LARGE SCALE GENOMIC DNA]</scope>
    <source>
        <strain evidence="1 2">BR7-21</strain>
    </source>
</reference>
<dbReference type="CDD" id="cd03801">
    <property type="entry name" value="GT4_PimA-like"/>
    <property type="match status" value="1"/>
</dbReference>
<dbReference type="RefSeq" id="WP_146921476.1">
    <property type="nucleotide sequence ID" value="NZ_CP042430.1"/>
</dbReference>
<dbReference type="Pfam" id="PF13692">
    <property type="entry name" value="Glyco_trans_1_4"/>
    <property type="match status" value="1"/>
</dbReference>
<dbReference type="EMBL" id="CP042430">
    <property type="protein sequence ID" value="QEC49143.1"/>
    <property type="molecule type" value="Genomic_DNA"/>
</dbReference>
<evidence type="ECO:0000313" key="1">
    <source>
        <dbReference type="EMBL" id="QEC49143.1"/>
    </source>
</evidence>
<dbReference type="SUPFAM" id="SSF53756">
    <property type="entry name" value="UDP-Glycosyltransferase/glycogen phosphorylase"/>
    <property type="match status" value="1"/>
</dbReference>
<organism evidence="1 2">
    <name type="scientific">Baekduia soli</name>
    <dbReference type="NCBI Taxonomy" id="496014"/>
    <lineage>
        <taxon>Bacteria</taxon>
        <taxon>Bacillati</taxon>
        <taxon>Actinomycetota</taxon>
        <taxon>Thermoleophilia</taxon>
        <taxon>Solirubrobacterales</taxon>
        <taxon>Baekduiaceae</taxon>
        <taxon>Baekduia</taxon>
    </lineage>
</organism>
<keyword evidence="1" id="KW-0808">Transferase</keyword>
<evidence type="ECO:0000313" key="2">
    <source>
        <dbReference type="Proteomes" id="UP000321805"/>
    </source>
</evidence>
<dbReference type="AlphaFoldDB" id="A0A5B8U7Q5"/>
<proteinExistence type="predicted"/>
<dbReference type="Gene3D" id="3.40.50.2000">
    <property type="entry name" value="Glycogen Phosphorylase B"/>
    <property type="match status" value="2"/>
</dbReference>